<dbReference type="InterPro" id="IPR008528">
    <property type="entry name" value="unc-13_homologue"/>
</dbReference>
<dbReference type="AlphaFoldDB" id="A0A2G9GM39"/>
<reference evidence="4" key="1">
    <citation type="journal article" date="2018" name="Gigascience">
        <title>Genome assembly of the Pink Ipe (Handroanthus impetiginosus, Bignoniaceae), a highly valued, ecologically keystone Neotropical timber forest tree.</title>
        <authorList>
            <person name="Silva-Junior O.B."/>
            <person name="Grattapaglia D."/>
            <person name="Novaes E."/>
            <person name="Collevatti R.G."/>
        </authorList>
    </citation>
    <scope>NUCLEOTIDE SEQUENCE [LARGE SCALE GENOMIC DNA]</scope>
    <source>
        <strain evidence="4">cv. UFG-1</strain>
    </source>
</reference>
<name>A0A2G9GM39_9LAMI</name>
<protein>
    <recommendedName>
        <fullName evidence="2">MHD2 domain-containing protein</fullName>
    </recommendedName>
</protein>
<gene>
    <name evidence="3" type="ORF">CDL12_21103</name>
</gene>
<dbReference type="PANTHER" id="PTHR31280:SF1">
    <property type="entry name" value="OS03G0138600 PROTEIN"/>
    <property type="match status" value="1"/>
</dbReference>
<feature type="chain" id="PRO_5013748709" description="MHD2 domain-containing protein" evidence="1">
    <location>
        <begin position="25"/>
        <end position="105"/>
    </location>
</feature>
<dbReference type="STRING" id="429701.A0A2G9GM39"/>
<dbReference type="PANTHER" id="PTHR31280">
    <property type="entry name" value="PROTEIN UNC-13 HOMOLOG"/>
    <property type="match status" value="1"/>
</dbReference>
<evidence type="ECO:0000313" key="3">
    <source>
        <dbReference type="EMBL" id="PIN06339.1"/>
    </source>
</evidence>
<dbReference type="Proteomes" id="UP000231279">
    <property type="component" value="Unassembled WGS sequence"/>
</dbReference>
<keyword evidence="4" id="KW-1185">Reference proteome</keyword>
<sequence>MKASFEVFLMVLLAGGSIRMFTWLDHPMIEEDFDSLKRMFCTCVKGLIVEDMVEQEAEVVHGVVALMGQSTKQLVEDFISVATETYGVGGVDAGQKIPMPPTIGR</sequence>
<dbReference type="Pfam" id="PF25761">
    <property type="entry name" value="TPR_PATROL1"/>
    <property type="match status" value="1"/>
</dbReference>
<keyword evidence="1" id="KW-0732">Signal</keyword>
<dbReference type="PROSITE" id="PS51259">
    <property type="entry name" value="MHD2"/>
    <property type="match status" value="1"/>
</dbReference>
<dbReference type="InterPro" id="IPR014772">
    <property type="entry name" value="Munc13_dom-2"/>
</dbReference>
<dbReference type="InterPro" id="IPR057984">
    <property type="entry name" value="PATROL1_C"/>
</dbReference>
<dbReference type="EMBL" id="NKXS01004446">
    <property type="protein sequence ID" value="PIN06339.1"/>
    <property type="molecule type" value="Genomic_DNA"/>
</dbReference>
<evidence type="ECO:0000313" key="4">
    <source>
        <dbReference type="Proteomes" id="UP000231279"/>
    </source>
</evidence>
<proteinExistence type="predicted"/>
<dbReference type="OrthoDB" id="2015333at2759"/>
<organism evidence="3 4">
    <name type="scientific">Handroanthus impetiginosus</name>
    <dbReference type="NCBI Taxonomy" id="429701"/>
    <lineage>
        <taxon>Eukaryota</taxon>
        <taxon>Viridiplantae</taxon>
        <taxon>Streptophyta</taxon>
        <taxon>Embryophyta</taxon>
        <taxon>Tracheophyta</taxon>
        <taxon>Spermatophyta</taxon>
        <taxon>Magnoliopsida</taxon>
        <taxon>eudicotyledons</taxon>
        <taxon>Gunneridae</taxon>
        <taxon>Pentapetalae</taxon>
        <taxon>asterids</taxon>
        <taxon>lamiids</taxon>
        <taxon>Lamiales</taxon>
        <taxon>Bignoniaceae</taxon>
        <taxon>Crescentiina</taxon>
        <taxon>Tabebuia alliance</taxon>
        <taxon>Handroanthus</taxon>
    </lineage>
</organism>
<accession>A0A2G9GM39</accession>
<evidence type="ECO:0000259" key="2">
    <source>
        <dbReference type="PROSITE" id="PS51259"/>
    </source>
</evidence>
<feature type="signal peptide" evidence="1">
    <location>
        <begin position="1"/>
        <end position="24"/>
    </location>
</feature>
<comment type="caution">
    <text evidence="3">The sequence shown here is derived from an EMBL/GenBank/DDBJ whole genome shotgun (WGS) entry which is preliminary data.</text>
</comment>
<evidence type="ECO:0000256" key="1">
    <source>
        <dbReference type="SAM" id="SignalP"/>
    </source>
</evidence>
<feature type="domain" description="MHD2" evidence="2">
    <location>
        <begin position="1"/>
        <end position="78"/>
    </location>
</feature>